<keyword evidence="1" id="KW-0472">Membrane</keyword>
<name>S8AX39_DACHA</name>
<keyword evidence="1" id="KW-1133">Transmembrane helix</keyword>
<dbReference type="Proteomes" id="UP000015100">
    <property type="component" value="Unassembled WGS sequence"/>
</dbReference>
<dbReference type="AlphaFoldDB" id="S8AX39"/>
<sequence>MATVDPNNPTTLNSIYSVGQQAGPTPISSSIPAYSDSADKNLIGTCRLTNFTDATGQGVFSNSFRCEKLIAASSVKSNGGAIAAAVVFALLFAAAAGLLVFVWWRSRRINGAGNTAYPLKGNPEHPQNASELSSLQHQLSLERRRVGDLQAALLSQSSQSAGAGWSSAQPKDDREVKRSFAAIFGEIKDFAGNYYRGGRAVNPADIRGELDDILNECITSWDKSLADQKGRMLLVRIIVGEILRRAWVDGEFMGRKVGKAVHIVEREVTSSASVQQAQLWRLQTLTPLINTIDSASRKKNVTAITDYIVTLLEPFAQQQNQPAAKKYLENTVTRLSALYFSLSMQNAWYEITPYFTLSGTQINSEDAVYEHATCDDVEQRFDTGTGQDGREWSAAEGREVRGFVFPAVIKHGDGRGGGWEDGVVVVFKAQVVL</sequence>
<evidence type="ECO:0000313" key="3">
    <source>
        <dbReference type="Proteomes" id="UP000015100"/>
    </source>
</evidence>
<protein>
    <submittedName>
        <fullName evidence="2">Uncharacterized protein</fullName>
    </submittedName>
</protein>
<feature type="transmembrane region" description="Helical" evidence="1">
    <location>
        <begin position="81"/>
        <end position="104"/>
    </location>
</feature>
<keyword evidence="1" id="KW-0812">Transmembrane</keyword>
<gene>
    <name evidence="2" type="ORF">H072_436</name>
</gene>
<dbReference type="HOGENOM" id="CLU_602635_0_0_1"/>
<dbReference type="OMA" id="VVFKAQV"/>
<evidence type="ECO:0000256" key="1">
    <source>
        <dbReference type="SAM" id="Phobius"/>
    </source>
</evidence>
<evidence type="ECO:0000313" key="2">
    <source>
        <dbReference type="EMBL" id="EPS45566.1"/>
    </source>
</evidence>
<dbReference type="eggNOG" id="ENOG502SW50">
    <property type="taxonomic scope" value="Eukaryota"/>
</dbReference>
<reference evidence="2 3" key="1">
    <citation type="journal article" date="2013" name="PLoS Genet.">
        <title>Genomic mechanisms accounting for the adaptation to parasitism in nematode-trapping fungi.</title>
        <authorList>
            <person name="Meerupati T."/>
            <person name="Andersson K.M."/>
            <person name="Friman E."/>
            <person name="Kumar D."/>
            <person name="Tunlid A."/>
            <person name="Ahren D."/>
        </authorList>
    </citation>
    <scope>NUCLEOTIDE SEQUENCE [LARGE SCALE GENOMIC DNA]</scope>
    <source>
        <strain evidence="2 3">CBS 200.50</strain>
    </source>
</reference>
<accession>S8AX39</accession>
<proteinExistence type="predicted"/>
<keyword evidence="3" id="KW-1185">Reference proteome</keyword>
<reference evidence="3" key="2">
    <citation type="submission" date="2013-04" db="EMBL/GenBank/DDBJ databases">
        <title>Genomic mechanisms accounting for the adaptation to parasitism in nematode-trapping fungi.</title>
        <authorList>
            <person name="Ahren D.G."/>
        </authorList>
    </citation>
    <scope>NUCLEOTIDE SEQUENCE [LARGE SCALE GENOMIC DNA]</scope>
    <source>
        <strain evidence="3">CBS 200.50</strain>
    </source>
</reference>
<organism evidence="2 3">
    <name type="scientific">Dactylellina haptotyla (strain CBS 200.50)</name>
    <name type="common">Nematode-trapping fungus</name>
    <name type="synonym">Monacrosporium haptotylum</name>
    <dbReference type="NCBI Taxonomy" id="1284197"/>
    <lineage>
        <taxon>Eukaryota</taxon>
        <taxon>Fungi</taxon>
        <taxon>Dikarya</taxon>
        <taxon>Ascomycota</taxon>
        <taxon>Pezizomycotina</taxon>
        <taxon>Orbiliomycetes</taxon>
        <taxon>Orbiliales</taxon>
        <taxon>Orbiliaceae</taxon>
        <taxon>Dactylellina</taxon>
    </lineage>
</organism>
<dbReference type="EMBL" id="AQGS01000013">
    <property type="protein sequence ID" value="EPS45566.1"/>
    <property type="molecule type" value="Genomic_DNA"/>
</dbReference>
<dbReference type="OrthoDB" id="5420225at2759"/>
<comment type="caution">
    <text evidence="2">The sequence shown here is derived from an EMBL/GenBank/DDBJ whole genome shotgun (WGS) entry which is preliminary data.</text>
</comment>